<gene>
    <name evidence="4" type="ORF">NCTC12742_00952</name>
</gene>
<keyword evidence="4" id="KW-0808">Transferase</keyword>
<keyword evidence="4" id="KW-0418">Kinase</keyword>
<dbReference type="GO" id="GO:0016787">
    <property type="term" value="F:hydrolase activity"/>
    <property type="evidence" value="ECO:0007669"/>
    <property type="project" value="UniProtKB-KW"/>
</dbReference>
<dbReference type="InterPro" id="IPR020084">
    <property type="entry name" value="NUDIX_hydrolase_CS"/>
</dbReference>
<comment type="cofactor">
    <cofactor evidence="1">
        <name>Mg(2+)</name>
        <dbReference type="ChEBI" id="CHEBI:18420"/>
    </cofactor>
</comment>
<dbReference type="PROSITE" id="PS51462">
    <property type="entry name" value="NUDIX"/>
    <property type="match status" value="1"/>
</dbReference>
<dbReference type="STRING" id="28091.SAMEA3174300_01576"/>
<evidence type="ECO:0000256" key="2">
    <source>
        <dbReference type="ARBA" id="ARBA00022801"/>
    </source>
</evidence>
<dbReference type="CDD" id="cd03676">
    <property type="entry name" value="NUDIX_Tnr3_like"/>
    <property type="match status" value="1"/>
</dbReference>
<keyword evidence="2" id="KW-0378">Hydrolase</keyword>
<protein>
    <submittedName>
        <fullName evidence="4">Thiamin pyrophosphokinase-related protein</fullName>
    </submittedName>
</protein>
<sequence length="292" mass="33591">MNPQPSFRLLTQEELDRLWAVVQEQFVFDSTGWTPLWLNGIRLGLLDDRWRDLLMQDWTGRLKNNEQGLFLETDGWLEMADSLQSITQNWHRLGLFGGWRNEKFDVEDHDGNILFSLERSAFRPLGLCSKAVHVNGLTEENGEWKFWIGRRSRFKAVDPDKLDNLVGGGVADGESILAAMHREAWEEAGLSENILPTTENCSRRMSVRKVSRGLHMEKLYIFDIVLPERNKPDNQDGEVSEFFLMGLDEVVEAMTSRLFMNDAMLATLDLLERLGVLGYCHNLSKWLKSTSV</sequence>
<reference evidence="4 5" key="1">
    <citation type="submission" date="2018-12" db="EMBL/GenBank/DDBJ databases">
        <authorList>
            <consortium name="Pathogen Informatics"/>
        </authorList>
    </citation>
    <scope>NUCLEOTIDE SEQUENCE [LARGE SCALE GENOMIC DNA]</scope>
    <source>
        <strain evidence="4 5">NCTC12742</strain>
    </source>
</reference>
<dbReference type="Gene3D" id="3.90.79.10">
    <property type="entry name" value="Nucleoside Triphosphate Pyrophosphohydrolase"/>
    <property type="match status" value="1"/>
</dbReference>
<evidence type="ECO:0000259" key="3">
    <source>
        <dbReference type="PROSITE" id="PS51462"/>
    </source>
</evidence>
<dbReference type="SUPFAM" id="SSF55811">
    <property type="entry name" value="Nudix"/>
    <property type="match status" value="1"/>
</dbReference>
<name>A0A448VMC1_9NEIS</name>
<evidence type="ECO:0000313" key="4">
    <source>
        <dbReference type="EMBL" id="VEJ50945.1"/>
    </source>
</evidence>
<organism evidence="4 5">
    <name type="scientific">Neisseria weaveri</name>
    <dbReference type="NCBI Taxonomy" id="28091"/>
    <lineage>
        <taxon>Bacteria</taxon>
        <taxon>Pseudomonadati</taxon>
        <taxon>Pseudomonadota</taxon>
        <taxon>Betaproteobacteria</taxon>
        <taxon>Neisseriales</taxon>
        <taxon>Neisseriaceae</taxon>
        <taxon>Neisseria</taxon>
    </lineage>
</organism>
<dbReference type="Proteomes" id="UP000272771">
    <property type="component" value="Chromosome"/>
</dbReference>
<dbReference type="GO" id="GO:0016301">
    <property type="term" value="F:kinase activity"/>
    <property type="evidence" value="ECO:0007669"/>
    <property type="project" value="UniProtKB-KW"/>
</dbReference>
<evidence type="ECO:0000313" key="5">
    <source>
        <dbReference type="Proteomes" id="UP000272771"/>
    </source>
</evidence>
<dbReference type="EMBL" id="LR134533">
    <property type="protein sequence ID" value="VEJ50945.1"/>
    <property type="molecule type" value="Genomic_DNA"/>
</dbReference>
<keyword evidence="5" id="KW-1185">Reference proteome</keyword>
<dbReference type="PROSITE" id="PS00893">
    <property type="entry name" value="NUDIX_BOX"/>
    <property type="match status" value="1"/>
</dbReference>
<dbReference type="Pfam" id="PF00293">
    <property type="entry name" value="NUDIX"/>
    <property type="match status" value="1"/>
</dbReference>
<proteinExistence type="predicted"/>
<feature type="domain" description="Nudix hydrolase" evidence="3">
    <location>
        <begin position="124"/>
        <end position="272"/>
    </location>
</feature>
<evidence type="ECO:0000256" key="1">
    <source>
        <dbReference type="ARBA" id="ARBA00001946"/>
    </source>
</evidence>
<dbReference type="InterPro" id="IPR000086">
    <property type="entry name" value="NUDIX_hydrolase_dom"/>
</dbReference>
<dbReference type="RefSeq" id="WP_232014435.1">
    <property type="nucleotide sequence ID" value="NZ_CAUJRG010000007.1"/>
</dbReference>
<dbReference type="InterPro" id="IPR015797">
    <property type="entry name" value="NUDIX_hydrolase-like_dom_sf"/>
</dbReference>
<accession>A0A448VMC1</accession>
<dbReference type="AlphaFoldDB" id="A0A448VMC1"/>